<comment type="similarity">
    <text evidence="1">Belongs to the bacterial solute-binding protein 5 family.</text>
</comment>
<dbReference type="SUPFAM" id="SSF53850">
    <property type="entry name" value="Periplasmic binding protein-like II"/>
    <property type="match status" value="1"/>
</dbReference>
<evidence type="ECO:0000259" key="4">
    <source>
        <dbReference type="Pfam" id="PF00496"/>
    </source>
</evidence>
<evidence type="ECO:0000256" key="1">
    <source>
        <dbReference type="ARBA" id="ARBA00005695"/>
    </source>
</evidence>
<reference evidence="5" key="1">
    <citation type="submission" date="2020-10" db="EMBL/GenBank/DDBJ databases">
        <title>Taxonomic study of unclassified bacteria belonging to the class Ktedonobacteria.</title>
        <authorList>
            <person name="Yabe S."/>
            <person name="Wang C.M."/>
            <person name="Zheng Y."/>
            <person name="Sakai Y."/>
            <person name="Cavaletti L."/>
            <person name="Monciardini P."/>
            <person name="Donadio S."/>
        </authorList>
    </citation>
    <scope>NUCLEOTIDE SEQUENCE</scope>
    <source>
        <strain evidence="5">ID150040</strain>
    </source>
</reference>
<dbReference type="GO" id="GO:0043190">
    <property type="term" value="C:ATP-binding cassette (ABC) transporter complex"/>
    <property type="evidence" value="ECO:0007669"/>
    <property type="project" value="InterPro"/>
</dbReference>
<dbReference type="AlphaFoldDB" id="A0A8J3N704"/>
<keyword evidence="2" id="KW-0813">Transport</keyword>
<sequence>MDPLTSASLYDTDIMVNMYDTLVKYDEKNVIQPQLVSSYKYDSPTSLTLNLRTGVKFHDGTPFNADAVLFNLNRFISDKASPRYVDVEDIAAVIKVNDSQVQIKLKQPYAPLLNTLSGNVGMMLSPTAVRKLGTKLGNTPVDAGSGPFVFGEWIKGDHLLLKANPSYWKKDANGNQLPYLQSIRYRTITDATVMYSNLETDQIQVASNLDPNNVEQIKTNDNLTYRQIPSPGFQSVQLNISQPPLNNVHVRRAIALGVNRQEILDHVLKGVGFVAHGPLSPASWAYDRQYTGLNYDPAKAKAELAQSGLHNVSFTLLFTSGNPTTTQEVQFLQSQLQAIGITMNLKQETFTTVVTDFQTYHYQAVFIGWTGSIDPDGTLYAMFSSKGGFNYTNYKNPQLDTFLNKGRTTLDQAQRIAAYQQAQRLIVEDASRIFLTHPVVPQVSSKNVKNYFLSPGGSIDFSNVYLAS</sequence>
<dbReference type="Gene3D" id="3.10.105.10">
    <property type="entry name" value="Dipeptide-binding Protein, Domain 3"/>
    <property type="match status" value="1"/>
</dbReference>
<evidence type="ECO:0000313" key="5">
    <source>
        <dbReference type="EMBL" id="GHO97975.1"/>
    </source>
</evidence>
<protein>
    <submittedName>
        <fullName evidence="5">ABC transporter substrate-binding protein</fullName>
    </submittedName>
</protein>
<organism evidence="5 6">
    <name type="scientific">Reticulibacter mediterranei</name>
    <dbReference type="NCBI Taxonomy" id="2778369"/>
    <lineage>
        <taxon>Bacteria</taxon>
        <taxon>Bacillati</taxon>
        <taxon>Chloroflexota</taxon>
        <taxon>Ktedonobacteria</taxon>
        <taxon>Ktedonobacterales</taxon>
        <taxon>Reticulibacteraceae</taxon>
        <taxon>Reticulibacter</taxon>
    </lineage>
</organism>
<dbReference type="GO" id="GO:0042597">
    <property type="term" value="C:periplasmic space"/>
    <property type="evidence" value="ECO:0007669"/>
    <property type="project" value="UniProtKB-ARBA"/>
</dbReference>
<feature type="domain" description="Solute-binding protein family 5" evidence="4">
    <location>
        <begin position="31"/>
        <end position="388"/>
    </location>
</feature>
<name>A0A8J3N704_9CHLR</name>
<dbReference type="PANTHER" id="PTHR30290">
    <property type="entry name" value="PERIPLASMIC BINDING COMPONENT OF ABC TRANSPORTER"/>
    <property type="match status" value="1"/>
</dbReference>
<evidence type="ECO:0000256" key="3">
    <source>
        <dbReference type="ARBA" id="ARBA00022729"/>
    </source>
</evidence>
<dbReference type="PANTHER" id="PTHR30290:SF9">
    <property type="entry name" value="OLIGOPEPTIDE-BINDING PROTEIN APPA"/>
    <property type="match status" value="1"/>
</dbReference>
<dbReference type="Gene3D" id="3.90.76.10">
    <property type="entry name" value="Dipeptide-binding Protein, Domain 1"/>
    <property type="match status" value="1"/>
</dbReference>
<dbReference type="InterPro" id="IPR039424">
    <property type="entry name" value="SBP_5"/>
</dbReference>
<dbReference type="GO" id="GO:1904680">
    <property type="term" value="F:peptide transmembrane transporter activity"/>
    <property type="evidence" value="ECO:0007669"/>
    <property type="project" value="TreeGrafter"/>
</dbReference>
<dbReference type="Pfam" id="PF00496">
    <property type="entry name" value="SBP_bac_5"/>
    <property type="match status" value="1"/>
</dbReference>
<dbReference type="InterPro" id="IPR000914">
    <property type="entry name" value="SBP_5_dom"/>
</dbReference>
<comment type="caution">
    <text evidence="5">The sequence shown here is derived from an EMBL/GenBank/DDBJ whole genome shotgun (WGS) entry which is preliminary data.</text>
</comment>
<keyword evidence="6" id="KW-1185">Reference proteome</keyword>
<evidence type="ECO:0000256" key="2">
    <source>
        <dbReference type="ARBA" id="ARBA00022448"/>
    </source>
</evidence>
<evidence type="ECO:0000313" key="6">
    <source>
        <dbReference type="Proteomes" id="UP000597444"/>
    </source>
</evidence>
<proteinExistence type="inferred from homology"/>
<dbReference type="InterPro" id="IPR030678">
    <property type="entry name" value="Peptide/Ni-bd"/>
</dbReference>
<dbReference type="PIRSF" id="PIRSF002741">
    <property type="entry name" value="MppA"/>
    <property type="match status" value="1"/>
</dbReference>
<keyword evidence="3" id="KW-0732">Signal</keyword>
<accession>A0A8J3N704</accession>
<dbReference type="EMBL" id="BNJK01000002">
    <property type="protein sequence ID" value="GHO97975.1"/>
    <property type="molecule type" value="Genomic_DNA"/>
</dbReference>
<dbReference type="Gene3D" id="3.40.190.10">
    <property type="entry name" value="Periplasmic binding protein-like II"/>
    <property type="match status" value="1"/>
</dbReference>
<gene>
    <name evidence="5" type="ORF">KSF_080230</name>
</gene>
<dbReference type="Proteomes" id="UP000597444">
    <property type="component" value="Unassembled WGS sequence"/>
</dbReference>
<dbReference type="GO" id="GO:0015833">
    <property type="term" value="P:peptide transport"/>
    <property type="evidence" value="ECO:0007669"/>
    <property type="project" value="TreeGrafter"/>
</dbReference>